<evidence type="ECO:0000313" key="1">
    <source>
        <dbReference type="EMBL" id="KAJ8930653.1"/>
    </source>
</evidence>
<keyword evidence="2" id="KW-1185">Reference proteome</keyword>
<comment type="caution">
    <text evidence="1">The sequence shown here is derived from an EMBL/GenBank/DDBJ whole genome shotgun (WGS) entry which is preliminary data.</text>
</comment>
<sequence length="90" mass="10648">MNDLKKLNIFLQKTSEESFNKLKTNENDSFAYNTLKEVLYTQLILLNRRRPAEVAQLKVQTFKSIDLENEHTNEFENCLTETEKNITQHV</sequence>
<dbReference type="AlphaFoldDB" id="A0AAV8WVG5"/>
<dbReference type="PANTHER" id="PTHR33480">
    <property type="entry name" value="SET DOMAIN-CONTAINING PROTEIN-RELATED"/>
    <property type="match status" value="1"/>
</dbReference>
<proteinExistence type="predicted"/>
<reference evidence="1" key="1">
    <citation type="journal article" date="2023" name="Insect Mol. Biol.">
        <title>Genome sequencing provides insights into the evolution of gene families encoding plant cell wall-degrading enzymes in longhorned beetles.</title>
        <authorList>
            <person name="Shin N.R."/>
            <person name="Okamura Y."/>
            <person name="Kirsch R."/>
            <person name="Pauchet Y."/>
        </authorList>
    </citation>
    <scope>NUCLEOTIDE SEQUENCE</scope>
    <source>
        <strain evidence="1">RBIC_L_NR</strain>
    </source>
</reference>
<accession>A0AAV8WVG5</accession>
<name>A0AAV8WVG5_9CUCU</name>
<organism evidence="1 2">
    <name type="scientific">Rhamnusium bicolor</name>
    <dbReference type="NCBI Taxonomy" id="1586634"/>
    <lineage>
        <taxon>Eukaryota</taxon>
        <taxon>Metazoa</taxon>
        <taxon>Ecdysozoa</taxon>
        <taxon>Arthropoda</taxon>
        <taxon>Hexapoda</taxon>
        <taxon>Insecta</taxon>
        <taxon>Pterygota</taxon>
        <taxon>Neoptera</taxon>
        <taxon>Endopterygota</taxon>
        <taxon>Coleoptera</taxon>
        <taxon>Polyphaga</taxon>
        <taxon>Cucujiformia</taxon>
        <taxon>Chrysomeloidea</taxon>
        <taxon>Cerambycidae</taxon>
        <taxon>Lepturinae</taxon>
        <taxon>Rhagiini</taxon>
        <taxon>Rhamnusium</taxon>
    </lineage>
</organism>
<dbReference type="Proteomes" id="UP001162156">
    <property type="component" value="Unassembled WGS sequence"/>
</dbReference>
<protein>
    <submittedName>
        <fullName evidence="1">Uncharacterized protein</fullName>
    </submittedName>
</protein>
<dbReference type="PANTHER" id="PTHR33480:SF1">
    <property type="entry name" value="TYR RECOMBINASE DOMAIN-CONTAINING PROTEIN"/>
    <property type="match status" value="1"/>
</dbReference>
<evidence type="ECO:0000313" key="2">
    <source>
        <dbReference type="Proteomes" id="UP001162156"/>
    </source>
</evidence>
<dbReference type="EMBL" id="JANEYF010004595">
    <property type="protein sequence ID" value="KAJ8930653.1"/>
    <property type="molecule type" value="Genomic_DNA"/>
</dbReference>
<gene>
    <name evidence="1" type="ORF">NQ314_016568</name>
</gene>